<accession>A0A382XV57</accession>
<feature type="non-terminal residue" evidence="2">
    <location>
        <position position="1"/>
    </location>
</feature>
<keyword evidence="1" id="KW-1133">Transmembrane helix</keyword>
<sequence length="141" mass="16381">ERFKYFLNVFLFLFILSPSIYLYHSISIKDKRTDYHGKEIAQLIQTKWDNTFSNEIEIVFGNIWDAGNLSYHLKSKPEWTGGLWHGIKKIPENTDGGIIVIGDYDENILVNKICTISNTLSHVVLLQLKYFNHNVCMIGKK</sequence>
<proteinExistence type="predicted"/>
<dbReference type="EMBL" id="UINC01170694">
    <property type="protein sequence ID" value="SVD74863.1"/>
    <property type="molecule type" value="Genomic_DNA"/>
</dbReference>
<evidence type="ECO:0000256" key="1">
    <source>
        <dbReference type="SAM" id="Phobius"/>
    </source>
</evidence>
<name>A0A382XV57_9ZZZZ</name>
<organism evidence="2">
    <name type="scientific">marine metagenome</name>
    <dbReference type="NCBI Taxonomy" id="408172"/>
    <lineage>
        <taxon>unclassified sequences</taxon>
        <taxon>metagenomes</taxon>
        <taxon>ecological metagenomes</taxon>
    </lineage>
</organism>
<feature type="transmembrane region" description="Helical" evidence="1">
    <location>
        <begin position="6"/>
        <end position="23"/>
    </location>
</feature>
<dbReference type="AlphaFoldDB" id="A0A382XV57"/>
<protein>
    <submittedName>
        <fullName evidence="2">Uncharacterized protein</fullName>
    </submittedName>
</protein>
<evidence type="ECO:0000313" key="2">
    <source>
        <dbReference type="EMBL" id="SVD74863.1"/>
    </source>
</evidence>
<gene>
    <name evidence="2" type="ORF">METZ01_LOCUS427717</name>
</gene>
<reference evidence="2" key="1">
    <citation type="submission" date="2018-05" db="EMBL/GenBank/DDBJ databases">
        <authorList>
            <person name="Lanie J.A."/>
            <person name="Ng W.-L."/>
            <person name="Kazmierczak K.M."/>
            <person name="Andrzejewski T.M."/>
            <person name="Davidsen T.M."/>
            <person name="Wayne K.J."/>
            <person name="Tettelin H."/>
            <person name="Glass J.I."/>
            <person name="Rusch D."/>
            <person name="Podicherti R."/>
            <person name="Tsui H.-C.T."/>
            <person name="Winkler M.E."/>
        </authorList>
    </citation>
    <scope>NUCLEOTIDE SEQUENCE</scope>
</reference>
<keyword evidence="1" id="KW-0812">Transmembrane</keyword>
<keyword evidence="1" id="KW-0472">Membrane</keyword>